<dbReference type="Gene3D" id="2.160.10.10">
    <property type="entry name" value="Hexapeptide repeat proteins"/>
    <property type="match status" value="1"/>
</dbReference>
<dbReference type="SUPFAM" id="SSF51161">
    <property type="entry name" value="Trimeric LpxA-like enzymes"/>
    <property type="match status" value="1"/>
</dbReference>
<comment type="similarity">
    <text evidence="1">Belongs to the bacterial/plant glucose-1-phosphate adenylyltransferase family.</text>
</comment>
<dbReference type="InterPro" id="IPR029044">
    <property type="entry name" value="Nucleotide-diphossugar_trans"/>
</dbReference>
<evidence type="ECO:0000256" key="6">
    <source>
        <dbReference type="ARBA" id="ARBA00022840"/>
    </source>
</evidence>
<accession>A0A0S8FQZ0</accession>
<dbReference type="InterPro" id="IPR056818">
    <property type="entry name" value="GlmU/GlgC-like_hexapep"/>
</dbReference>
<keyword evidence="4" id="KW-0548">Nucleotidyltransferase</keyword>
<feature type="domain" description="Nucleotidyl transferase" evidence="9">
    <location>
        <begin position="6"/>
        <end position="253"/>
    </location>
</feature>
<keyword evidence="8" id="KW-0119">Carbohydrate metabolism</keyword>
<evidence type="ECO:0000256" key="8">
    <source>
        <dbReference type="ARBA" id="ARBA00023277"/>
    </source>
</evidence>
<dbReference type="InterPro" id="IPR011831">
    <property type="entry name" value="ADP-Glc_PPase"/>
</dbReference>
<dbReference type="PROSITE" id="PS00809">
    <property type="entry name" value="ADP_GLC_PYROPHOSPH_2"/>
    <property type="match status" value="1"/>
</dbReference>
<reference evidence="11 12" key="1">
    <citation type="journal article" date="2015" name="Microbiome">
        <title>Genomic resolution of linkages in carbon, nitrogen, and sulfur cycling among widespread estuary sediment bacteria.</title>
        <authorList>
            <person name="Baker B.J."/>
            <person name="Lazar C.S."/>
            <person name="Teske A.P."/>
            <person name="Dick G.J."/>
        </authorList>
    </citation>
    <scope>NUCLEOTIDE SEQUENCE [LARGE SCALE GENOMIC DNA]</scope>
    <source>
        <strain evidence="11">SM23_42</strain>
    </source>
</reference>
<dbReference type="SUPFAM" id="SSF53448">
    <property type="entry name" value="Nucleotide-diphospho-sugar transferases"/>
    <property type="match status" value="1"/>
</dbReference>
<evidence type="ECO:0000259" key="9">
    <source>
        <dbReference type="Pfam" id="PF00483"/>
    </source>
</evidence>
<dbReference type="GO" id="GO:0008878">
    <property type="term" value="F:glucose-1-phosphate adenylyltransferase activity"/>
    <property type="evidence" value="ECO:0007669"/>
    <property type="project" value="InterPro"/>
</dbReference>
<dbReference type="InterPro" id="IPR005835">
    <property type="entry name" value="NTP_transferase_dom"/>
</dbReference>
<gene>
    <name evidence="11" type="ORF">AMJ83_10670</name>
</gene>
<dbReference type="InterPro" id="IPR011004">
    <property type="entry name" value="Trimer_LpxA-like_sf"/>
</dbReference>
<dbReference type="CDD" id="cd02508">
    <property type="entry name" value="ADP_Glucose_PP"/>
    <property type="match status" value="1"/>
</dbReference>
<dbReference type="Proteomes" id="UP000051373">
    <property type="component" value="Unassembled WGS sequence"/>
</dbReference>
<organism evidence="11 12">
    <name type="scientific">candidate division WOR_3 bacterium SM23_42</name>
    <dbReference type="NCBI Taxonomy" id="1703779"/>
    <lineage>
        <taxon>Bacteria</taxon>
        <taxon>Bacteria division WOR-3</taxon>
    </lineage>
</organism>
<evidence type="ECO:0000313" key="12">
    <source>
        <dbReference type="Proteomes" id="UP000051373"/>
    </source>
</evidence>
<evidence type="ECO:0000313" key="11">
    <source>
        <dbReference type="EMBL" id="KPK62506.1"/>
    </source>
</evidence>
<dbReference type="PANTHER" id="PTHR43523:SF2">
    <property type="entry name" value="GLUCOSE-1-PHOSPHATE ADENYLYLTRANSFERASE"/>
    <property type="match status" value="1"/>
</dbReference>
<evidence type="ECO:0000256" key="2">
    <source>
        <dbReference type="ARBA" id="ARBA00022600"/>
    </source>
</evidence>
<keyword evidence="3" id="KW-0808">Transferase</keyword>
<dbReference type="GO" id="GO:0005978">
    <property type="term" value="P:glycogen biosynthetic process"/>
    <property type="evidence" value="ECO:0007669"/>
    <property type="project" value="UniProtKB-KW"/>
</dbReference>
<sequence>MSNVLGMVLAGGRVDELLCLTEMRPKSALPIFGTYRIIDFVLSNLMHAGISNVGVLSQYRPYALVRHIGTGEHWDFVGRSRGIRMLPPYRGFKASDWYKGTADAVYQNLSYIEHFDSAHLLIASADHVYRMDYRPFIQFHIENNADASVCFVKTRKRSARFGYGVIDRRGRLLDYQEKPTTPPSDWVSMTLYLFKTNFITDILQANAEESSHEFGRDIIPKIISTSRIYGYKHRGYWAYARTVNSYYNTNMDMIRKKVELQSWQIRTNLLERCTRADRLPAYIDGGVTDSVISEGCIVAGKVRNSLLSPGVIVASGAEVYDSIIFHDTVVQKNSKLKKVICDKDSVIGSECVIGGFGDEVPSAEFGDLLDSGITLLGRNTMVPDKTVIGANTTVYSSTKITATCIAPGSTLR</sequence>
<feature type="domain" description="Glucose-1-phosphate adenylyltransferase/Bifunctional protein GlmU-like C-terminal hexapeptide" evidence="10">
    <location>
        <begin position="285"/>
        <end position="374"/>
    </location>
</feature>
<keyword evidence="2" id="KW-0321">Glycogen metabolism</keyword>
<dbReference type="AlphaFoldDB" id="A0A0S8FQZ0"/>
<evidence type="ECO:0000256" key="3">
    <source>
        <dbReference type="ARBA" id="ARBA00022679"/>
    </source>
</evidence>
<protein>
    <submittedName>
        <fullName evidence="11">Uncharacterized protein</fullName>
    </submittedName>
</protein>
<evidence type="ECO:0000256" key="5">
    <source>
        <dbReference type="ARBA" id="ARBA00022741"/>
    </source>
</evidence>
<comment type="caution">
    <text evidence="11">The sequence shown here is derived from an EMBL/GenBank/DDBJ whole genome shotgun (WGS) entry which is preliminary data.</text>
</comment>
<dbReference type="GO" id="GO:0005524">
    <property type="term" value="F:ATP binding"/>
    <property type="evidence" value="ECO:0007669"/>
    <property type="project" value="UniProtKB-KW"/>
</dbReference>
<proteinExistence type="inferred from homology"/>
<dbReference type="Pfam" id="PF00483">
    <property type="entry name" value="NTP_transferase"/>
    <property type="match status" value="1"/>
</dbReference>
<dbReference type="PATRIC" id="fig|1703779.3.peg.2306"/>
<dbReference type="CDD" id="cd04651">
    <property type="entry name" value="LbH_G1P_AT_C"/>
    <property type="match status" value="1"/>
</dbReference>
<name>A0A0S8FQZ0_UNCW3</name>
<evidence type="ECO:0000259" key="10">
    <source>
        <dbReference type="Pfam" id="PF24894"/>
    </source>
</evidence>
<dbReference type="STRING" id="1703779.AMJ83_10670"/>
<evidence type="ECO:0000256" key="4">
    <source>
        <dbReference type="ARBA" id="ARBA00022695"/>
    </source>
</evidence>
<keyword evidence="6" id="KW-0067">ATP-binding</keyword>
<dbReference type="Pfam" id="PF24894">
    <property type="entry name" value="Hexapep_GlmU"/>
    <property type="match status" value="1"/>
</dbReference>
<dbReference type="Gene3D" id="3.90.550.10">
    <property type="entry name" value="Spore Coat Polysaccharide Biosynthesis Protein SpsA, Chain A"/>
    <property type="match status" value="1"/>
</dbReference>
<dbReference type="InterPro" id="IPR005836">
    <property type="entry name" value="ADP_Glu_pyroP_CS"/>
</dbReference>
<evidence type="ECO:0000256" key="7">
    <source>
        <dbReference type="ARBA" id="ARBA00023056"/>
    </source>
</evidence>
<evidence type="ECO:0000256" key="1">
    <source>
        <dbReference type="ARBA" id="ARBA00010443"/>
    </source>
</evidence>
<dbReference type="EMBL" id="LJUJ01000034">
    <property type="protein sequence ID" value="KPK62506.1"/>
    <property type="molecule type" value="Genomic_DNA"/>
</dbReference>
<dbReference type="PANTHER" id="PTHR43523">
    <property type="entry name" value="GLUCOSE-1-PHOSPHATE ADENYLYLTRANSFERASE-RELATED"/>
    <property type="match status" value="1"/>
</dbReference>
<keyword evidence="5" id="KW-0547">Nucleotide-binding</keyword>
<keyword evidence="7" id="KW-0320">Glycogen biosynthesis</keyword>